<name>A0A917AYX3_HALAA</name>
<reference evidence="3" key="1">
    <citation type="journal article" date="2014" name="Int. J. Syst. Evol. Microbiol.">
        <title>Complete genome sequence of Corynebacterium casei LMG S-19264T (=DSM 44701T), isolated from a smear-ripened cheese.</title>
        <authorList>
            <consortium name="US DOE Joint Genome Institute (JGI-PGF)"/>
            <person name="Walter F."/>
            <person name="Albersmeier A."/>
            <person name="Kalinowski J."/>
            <person name="Ruckert C."/>
        </authorList>
    </citation>
    <scope>NUCLEOTIDE SEQUENCE</scope>
    <source>
        <strain evidence="3">CGMCC 1.12153</strain>
    </source>
</reference>
<evidence type="ECO:0000256" key="1">
    <source>
        <dbReference type="ARBA" id="ARBA00022741"/>
    </source>
</evidence>
<dbReference type="RefSeq" id="WP_188376056.1">
    <property type="nucleotide sequence ID" value="NZ_BMEL01000001.1"/>
</dbReference>
<gene>
    <name evidence="3" type="primary">ylxH</name>
    <name evidence="3" type="ORF">GCM10010954_06880</name>
</gene>
<dbReference type="Pfam" id="PF10609">
    <property type="entry name" value="ParA"/>
    <property type="match status" value="1"/>
</dbReference>
<dbReference type="PANTHER" id="PTHR43384:SF4">
    <property type="entry name" value="CELLULOSE BIOSYNTHESIS PROTEIN BCSQ-RELATED"/>
    <property type="match status" value="1"/>
</dbReference>
<dbReference type="InterPro" id="IPR033875">
    <property type="entry name" value="FlhG"/>
</dbReference>
<dbReference type="GO" id="GO:0009898">
    <property type="term" value="C:cytoplasmic side of plasma membrane"/>
    <property type="evidence" value="ECO:0007669"/>
    <property type="project" value="TreeGrafter"/>
</dbReference>
<dbReference type="GO" id="GO:0051782">
    <property type="term" value="P:negative regulation of cell division"/>
    <property type="evidence" value="ECO:0007669"/>
    <property type="project" value="TreeGrafter"/>
</dbReference>
<dbReference type="InterPro" id="IPR027417">
    <property type="entry name" value="P-loop_NTPase"/>
</dbReference>
<sequence>MSDQAEKLRNRLRNLSQQQDAAKTVAVASGKGGVGKSNFTINFALKLIQNGKNVLIIDFDIGMGNIDILLGVSPEKSFIDLFNDSTSTIEDIVEQGPNGLSYISGGSGLREIFTLNGYKSGYFTQQFTELVDSYDFILFDMGAGVTKDSLYFMASADEVIVVTTPEPTSITDAYAVIKHLMNYVPDLPIRILTNRIVNQTSGKETFNRLEKVAMKFMNKSITHLGSMPDDRKVMSSVLDQVPFVIREPKCSASKAVHKIAEDYLHVPSHNRKNSFLSKLKSFVTER</sequence>
<dbReference type="GO" id="GO:0005829">
    <property type="term" value="C:cytosol"/>
    <property type="evidence" value="ECO:0007669"/>
    <property type="project" value="TreeGrafter"/>
</dbReference>
<dbReference type="CDD" id="cd02038">
    <property type="entry name" value="FlhG-like"/>
    <property type="match status" value="1"/>
</dbReference>
<keyword evidence="2" id="KW-0067">ATP-binding</keyword>
<dbReference type="PANTHER" id="PTHR43384">
    <property type="entry name" value="SEPTUM SITE-DETERMINING PROTEIN MIND HOMOLOG, CHLOROPLASTIC-RELATED"/>
    <property type="match status" value="1"/>
</dbReference>
<dbReference type="GO" id="GO:0005524">
    <property type="term" value="F:ATP binding"/>
    <property type="evidence" value="ECO:0007669"/>
    <property type="project" value="UniProtKB-KW"/>
</dbReference>
<organism evidence="3 4">
    <name type="scientific">Halobacillus andaensis</name>
    <dbReference type="NCBI Taxonomy" id="1176239"/>
    <lineage>
        <taxon>Bacteria</taxon>
        <taxon>Bacillati</taxon>
        <taxon>Bacillota</taxon>
        <taxon>Bacilli</taxon>
        <taxon>Bacillales</taxon>
        <taxon>Bacillaceae</taxon>
        <taxon>Halobacillus</taxon>
    </lineage>
</organism>
<dbReference type="SUPFAM" id="SSF52540">
    <property type="entry name" value="P-loop containing nucleoside triphosphate hydrolases"/>
    <property type="match status" value="1"/>
</dbReference>
<dbReference type="Proteomes" id="UP000660110">
    <property type="component" value="Unassembled WGS sequence"/>
</dbReference>
<dbReference type="EMBL" id="BMEL01000001">
    <property type="protein sequence ID" value="GGF10911.1"/>
    <property type="molecule type" value="Genomic_DNA"/>
</dbReference>
<evidence type="ECO:0000313" key="3">
    <source>
        <dbReference type="EMBL" id="GGF10911.1"/>
    </source>
</evidence>
<proteinExistence type="predicted"/>
<protein>
    <submittedName>
        <fullName evidence="3">Flagellum site-determining protein YlxH</fullName>
    </submittedName>
</protein>
<dbReference type="AlphaFoldDB" id="A0A917AYX3"/>
<keyword evidence="4" id="KW-1185">Reference proteome</keyword>
<dbReference type="PIRSF" id="PIRSF003092">
    <property type="entry name" value="MinD"/>
    <property type="match status" value="1"/>
</dbReference>
<evidence type="ECO:0000313" key="4">
    <source>
        <dbReference type="Proteomes" id="UP000660110"/>
    </source>
</evidence>
<comment type="caution">
    <text evidence="3">The sequence shown here is derived from an EMBL/GenBank/DDBJ whole genome shotgun (WGS) entry which is preliminary data.</text>
</comment>
<dbReference type="Gene3D" id="3.40.50.300">
    <property type="entry name" value="P-loop containing nucleotide triphosphate hydrolases"/>
    <property type="match status" value="1"/>
</dbReference>
<dbReference type="InterPro" id="IPR033756">
    <property type="entry name" value="YlxH/NBP35"/>
</dbReference>
<accession>A0A917AYX3</accession>
<dbReference type="InterPro" id="IPR025501">
    <property type="entry name" value="MinD_FleN"/>
</dbReference>
<dbReference type="InterPro" id="IPR050625">
    <property type="entry name" value="ParA/MinD_ATPase"/>
</dbReference>
<dbReference type="GO" id="GO:0016887">
    <property type="term" value="F:ATP hydrolysis activity"/>
    <property type="evidence" value="ECO:0007669"/>
    <property type="project" value="TreeGrafter"/>
</dbReference>
<evidence type="ECO:0000256" key="2">
    <source>
        <dbReference type="ARBA" id="ARBA00022840"/>
    </source>
</evidence>
<keyword evidence="1" id="KW-0547">Nucleotide-binding</keyword>
<reference evidence="3" key="2">
    <citation type="submission" date="2020-09" db="EMBL/GenBank/DDBJ databases">
        <authorList>
            <person name="Sun Q."/>
            <person name="Zhou Y."/>
        </authorList>
    </citation>
    <scope>NUCLEOTIDE SEQUENCE</scope>
    <source>
        <strain evidence="3">CGMCC 1.12153</strain>
    </source>
</reference>